<comment type="caution">
    <text evidence="3">The sequence shown here is derived from an EMBL/GenBank/DDBJ whole genome shotgun (WGS) entry which is preliminary data.</text>
</comment>
<proteinExistence type="predicted"/>
<keyword evidence="1" id="KW-0812">Transmembrane</keyword>
<protein>
    <recommendedName>
        <fullName evidence="2">YcdB/YcdC repeated domain-containing protein</fullName>
    </recommendedName>
</protein>
<reference evidence="3 4" key="1">
    <citation type="submission" date="2021-07" db="EMBL/GenBank/DDBJ databases">
        <title>Clostridium weizhouense sp. nov., an anaerobic bacterium isolated from activated sludge of Petroleum wastewater.</title>
        <authorList>
            <person name="Li Q."/>
        </authorList>
    </citation>
    <scope>NUCLEOTIDE SEQUENCE [LARGE SCALE GENOMIC DNA]</scope>
    <source>
        <strain evidence="3 4">YB-6</strain>
    </source>
</reference>
<dbReference type="InterPro" id="IPR032599">
    <property type="entry name" value="YcdB/YcdC_rep_domain"/>
</dbReference>
<sequence length="275" mass="31724">MNSKNTKIITSIILGILIISTSFVIYRFVGSGSKEIKVAKNFIGKLYNINAINNQEKLEDIKYKRVRIVNTKNELIYKTIMANSFGIDLDKNYNVIGFANKETIKSNTKITVEEAKKRADKYLSEIYSEEVVFKSIKPDESSDELPYYSFIYLKSKNGYPFYFDEIIININKETGNLEGYANSSTQKEYKEPIINISENEAESEAINYFNKYNKEVQIIEKTQMVYADKKDKVEDKPVSELCYVVTLKGKNEENTDIILKIFISTENKEVINSIK</sequence>
<evidence type="ECO:0000313" key="4">
    <source>
        <dbReference type="Proteomes" id="UP001519921"/>
    </source>
</evidence>
<evidence type="ECO:0000259" key="2">
    <source>
        <dbReference type="Pfam" id="PF16244"/>
    </source>
</evidence>
<gene>
    <name evidence="3" type="ORF">KYD98_07690</name>
</gene>
<evidence type="ECO:0000313" key="3">
    <source>
        <dbReference type="EMBL" id="MBW6409973.1"/>
    </source>
</evidence>
<dbReference type="EMBL" id="JAHXPT010000004">
    <property type="protein sequence ID" value="MBW6409973.1"/>
    <property type="molecule type" value="Genomic_DNA"/>
</dbReference>
<accession>A0ABS7AMT1</accession>
<keyword evidence="1" id="KW-0472">Membrane</keyword>
<feature type="domain" description="YcdB/YcdC repeated" evidence="2">
    <location>
        <begin position="87"/>
        <end position="176"/>
    </location>
</feature>
<evidence type="ECO:0000256" key="1">
    <source>
        <dbReference type="SAM" id="Phobius"/>
    </source>
</evidence>
<dbReference type="Pfam" id="PF16244">
    <property type="entry name" value="DUF4901"/>
    <property type="match status" value="1"/>
</dbReference>
<feature type="transmembrane region" description="Helical" evidence="1">
    <location>
        <begin position="12"/>
        <end position="29"/>
    </location>
</feature>
<keyword evidence="1" id="KW-1133">Transmembrane helix</keyword>
<name>A0ABS7AMT1_9CLOT</name>
<organism evidence="3 4">
    <name type="scientific">Clostridium weizhouense</name>
    <dbReference type="NCBI Taxonomy" id="2859781"/>
    <lineage>
        <taxon>Bacteria</taxon>
        <taxon>Bacillati</taxon>
        <taxon>Bacillota</taxon>
        <taxon>Clostridia</taxon>
        <taxon>Eubacteriales</taxon>
        <taxon>Clostridiaceae</taxon>
        <taxon>Clostridium</taxon>
    </lineage>
</organism>
<dbReference type="RefSeq" id="WP_219779028.1">
    <property type="nucleotide sequence ID" value="NZ_JAHXPT010000004.1"/>
</dbReference>
<dbReference type="Proteomes" id="UP001519921">
    <property type="component" value="Unassembled WGS sequence"/>
</dbReference>
<keyword evidence="4" id="KW-1185">Reference proteome</keyword>